<reference evidence="2 3" key="1">
    <citation type="submission" date="2020-02" db="EMBL/GenBank/DDBJ databases">
        <title>Draft genome sequence of Haematococcus lacustris strain NIES-144.</title>
        <authorList>
            <person name="Morimoto D."/>
            <person name="Nakagawa S."/>
            <person name="Yoshida T."/>
            <person name="Sawayama S."/>
        </authorList>
    </citation>
    <scope>NUCLEOTIDE SEQUENCE [LARGE SCALE GENOMIC DNA]</scope>
    <source>
        <strain evidence="2 3">NIES-144</strain>
    </source>
</reference>
<evidence type="ECO:0000313" key="2">
    <source>
        <dbReference type="EMBL" id="GFH23491.1"/>
    </source>
</evidence>
<evidence type="ECO:0000313" key="3">
    <source>
        <dbReference type="Proteomes" id="UP000485058"/>
    </source>
</evidence>
<protein>
    <submittedName>
        <fullName evidence="2">Uncharacterized protein</fullName>
    </submittedName>
</protein>
<comment type="caution">
    <text evidence="2">The sequence shown here is derived from an EMBL/GenBank/DDBJ whole genome shotgun (WGS) entry which is preliminary data.</text>
</comment>
<gene>
    <name evidence="2" type="ORF">HaLaN_21108</name>
</gene>
<accession>A0A699ZMV6</accession>
<dbReference type="EMBL" id="BLLF01002285">
    <property type="protein sequence ID" value="GFH23491.1"/>
    <property type="molecule type" value="Genomic_DNA"/>
</dbReference>
<dbReference type="Proteomes" id="UP000485058">
    <property type="component" value="Unassembled WGS sequence"/>
</dbReference>
<name>A0A699ZMV6_HAELA</name>
<sequence length="158" mass="15569">MAAASCQAQAIKRQRSATPPPQAAKAAATAGPSARSVTPPPLIKSQPAVKTEGVSSGKAAGVPGKPGGAAVVKVEGAAPGAAPGVKQEPGLGVPSLEEVHAALRAAGGSMPLNSMRALFQRRCTSVPNGLNLFKSLITSSCRVSKAADGGLMLSLPGQ</sequence>
<feature type="region of interest" description="Disordered" evidence="1">
    <location>
        <begin position="1"/>
        <end position="67"/>
    </location>
</feature>
<proteinExistence type="predicted"/>
<keyword evidence="3" id="KW-1185">Reference proteome</keyword>
<feature type="compositionally biased region" description="Low complexity" evidence="1">
    <location>
        <begin position="23"/>
        <end position="34"/>
    </location>
</feature>
<evidence type="ECO:0000256" key="1">
    <source>
        <dbReference type="SAM" id="MobiDB-lite"/>
    </source>
</evidence>
<feature type="compositionally biased region" description="Low complexity" evidence="1">
    <location>
        <begin position="57"/>
        <end position="67"/>
    </location>
</feature>
<organism evidence="2 3">
    <name type="scientific">Haematococcus lacustris</name>
    <name type="common">Green alga</name>
    <name type="synonym">Haematococcus pluvialis</name>
    <dbReference type="NCBI Taxonomy" id="44745"/>
    <lineage>
        <taxon>Eukaryota</taxon>
        <taxon>Viridiplantae</taxon>
        <taxon>Chlorophyta</taxon>
        <taxon>core chlorophytes</taxon>
        <taxon>Chlorophyceae</taxon>
        <taxon>CS clade</taxon>
        <taxon>Chlamydomonadales</taxon>
        <taxon>Haematococcaceae</taxon>
        <taxon>Haematococcus</taxon>
    </lineage>
</organism>
<dbReference type="AlphaFoldDB" id="A0A699ZMV6"/>